<dbReference type="EMBL" id="SMKW01000070">
    <property type="protein sequence ID" value="TDD40366.1"/>
    <property type="molecule type" value="Genomic_DNA"/>
</dbReference>
<evidence type="ECO:0000313" key="3">
    <source>
        <dbReference type="Proteomes" id="UP000294947"/>
    </source>
</evidence>
<comment type="caution">
    <text evidence="2">The sequence shown here is derived from an EMBL/GenBank/DDBJ whole genome shotgun (WGS) entry which is preliminary data.</text>
</comment>
<evidence type="ECO:0000256" key="1">
    <source>
        <dbReference type="SAM" id="MobiDB-lite"/>
    </source>
</evidence>
<organism evidence="2 3">
    <name type="scientific">Saccharopolyspora elongata</name>
    <dbReference type="NCBI Taxonomy" id="2530387"/>
    <lineage>
        <taxon>Bacteria</taxon>
        <taxon>Bacillati</taxon>
        <taxon>Actinomycetota</taxon>
        <taxon>Actinomycetes</taxon>
        <taxon>Pseudonocardiales</taxon>
        <taxon>Pseudonocardiaceae</taxon>
        <taxon>Saccharopolyspora</taxon>
    </lineage>
</organism>
<sequence>MLTTLDDASAWNELAVGTYSYRGFTGGHFYLTEQEALVARLVSELGIGHTAEELRTAVPLQRERSSADRTHTIEPVP</sequence>
<dbReference type="RefSeq" id="WP_132493079.1">
    <property type="nucleotide sequence ID" value="NZ_SMKW01000070.1"/>
</dbReference>
<feature type="region of interest" description="Disordered" evidence="1">
    <location>
        <begin position="58"/>
        <end position="77"/>
    </location>
</feature>
<dbReference type="OrthoDB" id="8480037at2"/>
<keyword evidence="3" id="KW-1185">Reference proteome</keyword>
<name>A0A4R4Y7Q1_9PSEU</name>
<proteinExistence type="predicted"/>
<dbReference type="AlphaFoldDB" id="A0A4R4Y7Q1"/>
<accession>A0A4R4Y7Q1</accession>
<evidence type="ECO:0000313" key="2">
    <source>
        <dbReference type="EMBL" id="TDD40366.1"/>
    </source>
</evidence>
<gene>
    <name evidence="2" type="ORF">E1288_35590</name>
</gene>
<reference evidence="2 3" key="1">
    <citation type="submission" date="2019-03" db="EMBL/GenBank/DDBJ databases">
        <title>Draft genome sequences of novel Actinobacteria.</title>
        <authorList>
            <person name="Sahin N."/>
            <person name="Ay H."/>
            <person name="Saygin H."/>
        </authorList>
    </citation>
    <scope>NUCLEOTIDE SEQUENCE [LARGE SCALE GENOMIC DNA]</scope>
    <source>
        <strain evidence="2 3">7K502</strain>
    </source>
</reference>
<protein>
    <submittedName>
        <fullName evidence="2">Uncharacterized protein</fullName>
    </submittedName>
</protein>
<dbReference type="Proteomes" id="UP000294947">
    <property type="component" value="Unassembled WGS sequence"/>
</dbReference>